<evidence type="ECO:0000313" key="1">
    <source>
        <dbReference type="EMBL" id="GAK70097.1"/>
    </source>
</evidence>
<evidence type="ECO:0008006" key="3">
    <source>
        <dbReference type="Google" id="ProtNLM"/>
    </source>
</evidence>
<dbReference type="Pfam" id="PF05488">
    <property type="entry name" value="PAAR_motif"/>
    <property type="match status" value="1"/>
</dbReference>
<proteinExistence type="predicted"/>
<dbReference type="CDD" id="cd14744">
    <property type="entry name" value="PAAR_CT_2"/>
    <property type="match status" value="1"/>
</dbReference>
<evidence type="ECO:0000313" key="2">
    <source>
        <dbReference type="Proteomes" id="UP000028701"/>
    </source>
</evidence>
<dbReference type="InterPro" id="IPR008727">
    <property type="entry name" value="PAAR_motif"/>
</dbReference>
<accession>A0A081CTV1</accession>
<reference evidence="1 2" key="1">
    <citation type="submission" date="2014-08" db="EMBL/GenBank/DDBJ databases">
        <title>Whole genome shotgun sequence of Rhizobium rubi NBRC 13261.</title>
        <authorList>
            <person name="Katano-Makiyama Y."/>
            <person name="Hosoyama A."/>
            <person name="Hashimoto M."/>
            <person name="Hosoyama Y."/>
            <person name="Noguchi M."/>
            <person name="Tsuchikane K."/>
            <person name="Uohara A."/>
            <person name="Ohji S."/>
            <person name="Ichikawa N."/>
            <person name="Kimura A."/>
            <person name="Yamazoe A."/>
            <person name="Fujita N."/>
        </authorList>
    </citation>
    <scope>NUCLEOTIDE SEQUENCE [LARGE SCALE GENOMIC DNA]</scope>
    <source>
        <strain evidence="1 2">NBRC 13261</strain>
    </source>
</reference>
<dbReference type="AlphaFoldDB" id="A0A081CTV1"/>
<protein>
    <recommendedName>
        <fullName evidence="3">PAAR domain-containing protein</fullName>
    </recommendedName>
</protein>
<dbReference type="EMBL" id="BBJU01000007">
    <property type="protein sequence ID" value="GAK70097.1"/>
    <property type="molecule type" value="Genomic_DNA"/>
</dbReference>
<dbReference type="Proteomes" id="UP000028701">
    <property type="component" value="Unassembled WGS sequence"/>
</dbReference>
<organism evidence="1 2">
    <name type="scientific">Agrobacterium rubi TR3 = NBRC 13261</name>
    <dbReference type="NCBI Taxonomy" id="1368415"/>
    <lineage>
        <taxon>Bacteria</taxon>
        <taxon>Pseudomonadati</taxon>
        <taxon>Pseudomonadota</taxon>
        <taxon>Alphaproteobacteria</taxon>
        <taxon>Hyphomicrobiales</taxon>
        <taxon>Rhizobiaceae</taxon>
        <taxon>Rhizobium/Agrobacterium group</taxon>
        <taxon>Agrobacterium</taxon>
    </lineage>
</organism>
<dbReference type="eggNOG" id="COG4104">
    <property type="taxonomic scope" value="Bacteria"/>
</dbReference>
<name>A0A081CTV1_9HYPH</name>
<comment type="caution">
    <text evidence="1">The sequence shown here is derived from an EMBL/GenBank/DDBJ whole genome shotgun (WGS) entry which is preliminary data.</text>
</comment>
<gene>
    <name evidence="1" type="ORF">RRU01S_07_06260</name>
</gene>
<sequence>MIAKSEAYQSDACLERKNMIVPVVCIGDRTSHGGEVIEGFPHADVNGRIPAGVGHQVSCPKCGGTYPIVGPGPGPTLNNIEIAADGMSTACGAKLIAKETDVKLG</sequence>